<dbReference type="RefSeq" id="WP_203715802.1">
    <property type="nucleotide sequence ID" value="NZ_BONE01000036.1"/>
</dbReference>
<name>A0ABQ4CUH0_9ACTN</name>
<dbReference type="EMBL" id="BONE01000036">
    <property type="protein sequence ID" value="GIF74920.1"/>
    <property type="molecule type" value="Genomic_DNA"/>
</dbReference>
<dbReference type="Pfam" id="PF06224">
    <property type="entry name" value="AlkZ-like"/>
    <property type="match status" value="1"/>
</dbReference>
<proteinExistence type="predicted"/>
<gene>
    <name evidence="1" type="ORF">Asi02nite_44380</name>
</gene>
<reference evidence="1 2" key="1">
    <citation type="submission" date="2021-01" db="EMBL/GenBank/DDBJ databases">
        <title>Whole genome shotgun sequence of Asanoa siamensis NBRC 107932.</title>
        <authorList>
            <person name="Komaki H."/>
            <person name="Tamura T."/>
        </authorList>
    </citation>
    <scope>NUCLEOTIDE SEQUENCE [LARGE SCALE GENOMIC DNA]</scope>
    <source>
        <strain evidence="1 2">NBRC 107932</strain>
    </source>
</reference>
<keyword evidence="2" id="KW-1185">Reference proteome</keyword>
<dbReference type="Proteomes" id="UP000604117">
    <property type="component" value="Unassembled WGS sequence"/>
</dbReference>
<dbReference type="PANTHER" id="PTHR30528:SF0">
    <property type="entry name" value="CYTOPLASMIC PROTEIN"/>
    <property type="match status" value="1"/>
</dbReference>
<comment type="caution">
    <text evidence="1">The sequence shown here is derived from an EMBL/GenBank/DDBJ whole genome shotgun (WGS) entry which is preliminary data.</text>
</comment>
<protein>
    <recommendedName>
        <fullName evidence="3">Winged helix-turn-helix domain-containing protein</fullName>
    </recommendedName>
</protein>
<evidence type="ECO:0000313" key="2">
    <source>
        <dbReference type="Proteomes" id="UP000604117"/>
    </source>
</evidence>
<evidence type="ECO:0000313" key="1">
    <source>
        <dbReference type="EMBL" id="GIF74920.1"/>
    </source>
</evidence>
<accession>A0ABQ4CUH0</accession>
<evidence type="ECO:0008006" key="3">
    <source>
        <dbReference type="Google" id="ProtNLM"/>
    </source>
</evidence>
<dbReference type="PANTHER" id="PTHR30528">
    <property type="entry name" value="CYTOPLASMIC PROTEIN"/>
    <property type="match status" value="1"/>
</dbReference>
<sequence>MTPHHLSTLDARRIAVRAQLLDSARPTALLDVVRHLTLLQIDPTAAVAPSAELVVWSRLGPAWSPADLAAALTKRTLVELTATIRPAEDMALHRAEMAATRDRPPPGRRGEFVAANDACRRDILARLRAEGPLPSRVIPDTCVVPWRSTGWTDQQNVIRLLEAMSLRGEVAVAGRLGRDRLWDLAERVHPDDPVVPLDEALRRRDARRLAALGIARARTTQVPIEPYDVGTAGEPAVVDGVKGMWRVDPRYLGQPFTGRAALLSPFDRLVHDRRRLLELFGFEYGLEMYKPAANRRWGYYALPILHGDRLVGKLDATADRRAGVLRVDAVHEDEPFGTEVAAAVTGEISSLASWLGLETRAGRLTSWAGVPRISAPLRRARA</sequence>
<dbReference type="InterPro" id="IPR009351">
    <property type="entry name" value="AlkZ-like"/>
</dbReference>
<organism evidence="1 2">
    <name type="scientific">Asanoa siamensis</name>
    <dbReference type="NCBI Taxonomy" id="926357"/>
    <lineage>
        <taxon>Bacteria</taxon>
        <taxon>Bacillati</taxon>
        <taxon>Actinomycetota</taxon>
        <taxon>Actinomycetes</taxon>
        <taxon>Micromonosporales</taxon>
        <taxon>Micromonosporaceae</taxon>
        <taxon>Asanoa</taxon>
    </lineage>
</organism>